<dbReference type="Gene3D" id="2.30.30.40">
    <property type="entry name" value="SH3 Domains"/>
    <property type="match status" value="2"/>
</dbReference>
<dbReference type="Pfam" id="PF14604">
    <property type="entry name" value="SH3_9"/>
    <property type="match status" value="1"/>
</dbReference>
<organism evidence="15 16">
    <name type="scientific">Golovinomyces cichoracearum</name>
    <dbReference type="NCBI Taxonomy" id="62708"/>
    <lineage>
        <taxon>Eukaryota</taxon>
        <taxon>Fungi</taxon>
        <taxon>Dikarya</taxon>
        <taxon>Ascomycota</taxon>
        <taxon>Pezizomycotina</taxon>
        <taxon>Leotiomycetes</taxon>
        <taxon>Erysiphales</taxon>
        <taxon>Erysiphaceae</taxon>
        <taxon>Golovinomyces</taxon>
    </lineage>
</organism>
<evidence type="ECO:0000256" key="4">
    <source>
        <dbReference type="ARBA" id="ARBA00023054"/>
    </source>
</evidence>
<evidence type="ECO:0000313" key="16">
    <source>
        <dbReference type="Proteomes" id="UP000285326"/>
    </source>
</evidence>
<dbReference type="PRINTS" id="PR00452">
    <property type="entry name" value="SH3DOMAIN"/>
</dbReference>
<feature type="domain" description="F-BAR" evidence="14">
    <location>
        <begin position="8"/>
        <end position="291"/>
    </location>
</feature>
<dbReference type="Proteomes" id="UP000285326">
    <property type="component" value="Unassembled WGS sequence"/>
</dbReference>
<feature type="domain" description="SH3" evidence="12">
    <location>
        <begin position="570"/>
        <end position="631"/>
    </location>
</feature>
<sequence>MADIENCPNFGHELKDAFKSVNSWVANGINWLDEVQQFYRDRSAIEKEYSAKLSALAKRYHEKKAKKSSALSVGDTPSMTPGSLERSALEGNLLTELESSATLVTWTKQLNTVESLAIEHDKYGTELINELADPLKILGSRFEDLRKRHAEHSNKLESEMDSAYNDLRKVRSKYDSSCQEVESKRKKTESSFDFSKVKAQNAYQQQILEMHNLKNSYLIAINVTNAQKVKYYHEYIPELLNSLQDLSESRTIKLNAIWTQATQIETTMLKRSIETVNKLVPDIQKNLPTLDSRMFIEHNTAPWQEPPDVTFIPNAIWHDDNAIITDEFAIVFLRNVLSKSKMQLGELRREVDKKKREIESTKRIKQQIREGKDKRDEVEIVRSIFAQQEELQIIDHKRLAAEVETNTITALVGDVTLGSKIHNFRSQTFKIPTNCDLCGERIWGLSAKGFDCRDCGYTCHSKCEMKVPAECPGEQSKDQKKKLKAERQEAANSLINATRSLVSTDLSIEKSTNRNTSEEVHTVGNNTSSPDASQKSLVKSRVVAPPPDMYFSEQSASEIGMIQGTGKHSPNEKKGKMLYTYEANGEGEISVSQGSKVVILESDDGGWTMVQNLSNTESGLVPTAYIEILAPRPTSITSNSSSSFGGPKRHGPPVAPKPGAMKLRHYVALYDYTAQNSSELSIAEGERFLLVREDPGDGWAEIEKEGRTGSVPANYIEKL</sequence>
<dbReference type="Pfam" id="PF00018">
    <property type="entry name" value="SH3_1"/>
    <property type="match status" value="1"/>
</dbReference>
<dbReference type="EMBL" id="MCBS01023847">
    <property type="protein sequence ID" value="RKF74661.1"/>
    <property type="molecule type" value="Genomic_DNA"/>
</dbReference>
<dbReference type="SMART" id="SM00326">
    <property type="entry name" value="SH3"/>
    <property type="match status" value="2"/>
</dbReference>
<dbReference type="SUPFAM" id="SSF50044">
    <property type="entry name" value="SH3-domain"/>
    <property type="match status" value="2"/>
</dbReference>
<dbReference type="Gene3D" id="1.20.1270.60">
    <property type="entry name" value="Arfaptin homology (AH) domain/BAR domain"/>
    <property type="match status" value="1"/>
</dbReference>
<feature type="coiled-coil region" evidence="10">
    <location>
        <begin position="337"/>
        <end position="364"/>
    </location>
</feature>
<feature type="region of interest" description="Disordered" evidence="11">
    <location>
        <begin position="509"/>
        <end position="536"/>
    </location>
</feature>
<feature type="coiled-coil region" evidence="10">
    <location>
        <begin position="473"/>
        <end position="500"/>
    </location>
</feature>
<keyword evidence="4 9" id="KW-0175">Coiled coil</keyword>
<dbReference type="FunFam" id="1.20.1270.60:FF:000060">
    <property type="entry name" value="Actin polymerization protein Bzz1"/>
    <property type="match status" value="1"/>
</dbReference>
<dbReference type="SUPFAM" id="SSF57889">
    <property type="entry name" value="Cysteine-rich domain"/>
    <property type="match status" value="1"/>
</dbReference>
<dbReference type="GO" id="GO:0030833">
    <property type="term" value="P:regulation of actin filament polymerization"/>
    <property type="evidence" value="ECO:0007669"/>
    <property type="project" value="TreeGrafter"/>
</dbReference>
<dbReference type="SMART" id="SM00109">
    <property type="entry name" value="C1"/>
    <property type="match status" value="1"/>
</dbReference>
<feature type="domain" description="Phorbol-ester/DAG-type" evidence="13">
    <location>
        <begin position="421"/>
        <end position="471"/>
    </location>
</feature>
<dbReference type="InterPro" id="IPR002219">
    <property type="entry name" value="PKC_DAG/PE"/>
</dbReference>
<feature type="region of interest" description="Disordered" evidence="11">
    <location>
        <begin position="636"/>
        <end position="658"/>
    </location>
</feature>
<feature type="compositionally biased region" description="Polar residues" evidence="11">
    <location>
        <begin position="523"/>
        <end position="536"/>
    </location>
</feature>
<dbReference type="Gene3D" id="3.30.60.20">
    <property type="match status" value="1"/>
</dbReference>
<dbReference type="InterPro" id="IPR036028">
    <property type="entry name" value="SH3-like_dom_sf"/>
</dbReference>
<dbReference type="FunFam" id="3.30.60.20:FF:000040">
    <property type="entry name" value="Actin polymerization protein Bzz1"/>
    <property type="match status" value="1"/>
</dbReference>
<dbReference type="PANTHER" id="PTHR15735">
    <property type="entry name" value="FCH AND DOUBLE SH3 DOMAINS PROTEIN"/>
    <property type="match status" value="1"/>
</dbReference>
<evidence type="ECO:0000256" key="7">
    <source>
        <dbReference type="ARBA" id="ARBA00074946"/>
    </source>
</evidence>
<dbReference type="InterPro" id="IPR020454">
    <property type="entry name" value="DAG/PE-bd"/>
</dbReference>
<dbReference type="GO" id="GO:0045010">
    <property type="term" value="P:actin nucleation"/>
    <property type="evidence" value="ECO:0007669"/>
    <property type="project" value="UniProtKB-ARBA"/>
</dbReference>
<dbReference type="InterPro" id="IPR001452">
    <property type="entry name" value="SH3_domain"/>
</dbReference>
<dbReference type="InterPro" id="IPR031160">
    <property type="entry name" value="F_BAR_dom"/>
</dbReference>
<dbReference type="InterPro" id="IPR035459">
    <property type="entry name" value="Bzz1_SH3_1"/>
</dbReference>
<dbReference type="PROSITE" id="PS00479">
    <property type="entry name" value="ZF_DAG_PE_1"/>
    <property type="match status" value="1"/>
</dbReference>
<dbReference type="PROSITE" id="PS50081">
    <property type="entry name" value="ZF_DAG_PE_2"/>
    <property type="match status" value="1"/>
</dbReference>
<gene>
    <name evidence="15" type="ORF">GcM1_238075</name>
</gene>
<keyword evidence="2" id="KW-0479">Metal-binding</keyword>
<evidence type="ECO:0000259" key="14">
    <source>
        <dbReference type="PROSITE" id="PS51741"/>
    </source>
</evidence>
<evidence type="ECO:0000256" key="9">
    <source>
        <dbReference type="PROSITE-ProRule" id="PRU01077"/>
    </source>
</evidence>
<dbReference type="InterPro" id="IPR027267">
    <property type="entry name" value="AH/BAR_dom_sf"/>
</dbReference>
<dbReference type="InterPro" id="IPR046349">
    <property type="entry name" value="C1-like_sf"/>
</dbReference>
<dbReference type="Pfam" id="PF00611">
    <property type="entry name" value="FCH"/>
    <property type="match status" value="1"/>
</dbReference>
<dbReference type="InterPro" id="IPR001060">
    <property type="entry name" value="FCH_dom"/>
</dbReference>
<dbReference type="CDD" id="cd11912">
    <property type="entry name" value="SH3_Bzz1_1"/>
    <property type="match status" value="1"/>
</dbReference>
<evidence type="ECO:0000256" key="5">
    <source>
        <dbReference type="ARBA" id="ARBA00054085"/>
    </source>
</evidence>
<protein>
    <recommendedName>
        <fullName evidence="7">Protein BZZ1</fullName>
    </recommendedName>
</protein>
<evidence type="ECO:0000259" key="13">
    <source>
        <dbReference type="PROSITE" id="PS50081"/>
    </source>
</evidence>
<evidence type="ECO:0000313" key="15">
    <source>
        <dbReference type="EMBL" id="RKF74661.1"/>
    </source>
</evidence>
<dbReference type="SUPFAM" id="SSF103657">
    <property type="entry name" value="BAR/IMD domain-like"/>
    <property type="match status" value="1"/>
</dbReference>
<dbReference type="PROSITE" id="PS50002">
    <property type="entry name" value="SH3"/>
    <property type="match status" value="2"/>
</dbReference>
<name>A0A420IJG5_9PEZI</name>
<dbReference type="PROSITE" id="PS51741">
    <property type="entry name" value="F_BAR"/>
    <property type="match status" value="1"/>
</dbReference>
<evidence type="ECO:0000256" key="2">
    <source>
        <dbReference type="ARBA" id="ARBA00022723"/>
    </source>
</evidence>
<proteinExistence type="inferred from homology"/>
<dbReference type="PRINTS" id="PR00008">
    <property type="entry name" value="DAGPEDOMAIN"/>
</dbReference>
<dbReference type="Pfam" id="PF00130">
    <property type="entry name" value="C1_1"/>
    <property type="match status" value="1"/>
</dbReference>
<reference evidence="15 16" key="1">
    <citation type="journal article" date="2018" name="BMC Genomics">
        <title>Comparative genome analyses reveal sequence features reflecting distinct modes of host-adaptation between dicot and monocot powdery mildew.</title>
        <authorList>
            <person name="Wu Y."/>
            <person name="Ma X."/>
            <person name="Pan Z."/>
            <person name="Kale S.D."/>
            <person name="Song Y."/>
            <person name="King H."/>
            <person name="Zhang Q."/>
            <person name="Presley C."/>
            <person name="Deng X."/>
            <person name="Wei C.I."/>
            <person name="Xiao S."/>
        </authorList>
    </citation>
    <scope>NUCLEOTIDE SEQUENCE [LARGE SCALE GENOMIC DNA]</scope>
    <source>
        <strain evidence="15">UMSG1</strain>
    </source>
</reference>
<dbReference type="GO" id="GO:0030864">
    <property type="term" value="C:cortical actin cytoskeleton"/>
    <property type="evidence" value="ECO:0007669"/>
    <property type="project" value="UniProtKB-ARBA"/>
</dbReference>
<evidence type="ECO:0000256" key="11">
    <source>
        <dbReference type="SAM" id="MobiDB-lite"/>
    </source>
</evidence>
<accession>A0A420IJG5</accession>
<feature type="domain" description="SH3" evidence="12">
    <location>
        <begin position="661"/>
        <end position="719"/>
    </location>
</feature>
<evidence type="ECO:0000259" key="12">
    <source>
        <dbReference type="PROSITE" id="PS50002"/>
    </source>
</evidence>
<comment type="function">
    <text evidence="5">Plays a role in endocytosis and trafficking to the vacuole. Functions with type I myosins to restore polarity of the actin cytoskeleton after NaCl stress.</text>
</comment>
<dbReference type="PANTHER" id="PTHR15735:SF21">
    <property type="entry name" value="PROTEIN NERVOUS WRECK"/>
    <property type="match status" value="1"/>
</dbReference>
<keyword evidence="3" id="KW-0862">Zinc</keyword>
<evidence type="ECO:0000256" key="10">
    <source>
        <dbReference type="SAM" id="Coils"/>
    </source>
</evidence>
<dbReference type="CDD" id="cd20824">
    <property type="entry name" value="C1_SpBZZ1-like"/>
    <property type="match status" value="1"/>
</dbReference>
<dbReference type="GO" id="GO:0046872">
    <property type="term" value="F:metal ion binding"/>
    <property type="evidence" value="ECO:0007669"/>
    <property type="project" value="UniProtKB-KW"/>
</dbReference>
<comment type="similarity">
    <text evidence="6">Belongs to the BZZ1 family.</text>
</comment>
<evidence type="ECO:0000256" key="3">
    <source>
        <dbReference type="ARBA" id="ARBA00022833"/>
    </source>
</evidence>
<evidence type="ECO:0000256" key="1">
    <source>
        <dbReference type="ARBA" id="ARBA00022443"/>
    </source>
</evidence>
<dbReference type="AlphaFoldDB" id="A0A420IJG5"/>
<comment type="caution">
    <text evidence="15">The sequence shown here is derived from an EMBL/GenBank/DDBJ whole genome shotgun (WGS) entry which is preliminary data.</text>
</comment>
<keyword evidence="1 8" id="KW-0728">SH3 domain</keyword>
<dbReference type="SMART" id="SM00055">
    <property type="entry name" value="FCH"/>
    <property type="match status" value="1"/>
</dbReference>
<evidence type="ECO:0000256" key="8">
    <source>
        <dbReference type="PROSITE-ProRule" id="PRU00192"/>
    </source>
</evidence>
<feature type="compositionally biased region" description="Basic and acidic residues" evidence="11">
    <location>
        <begin position="509"/>
        <end position="521"/>
    </location>
</feature>
<evidence type="ECO:0000256" key="6">
    <source>
        <dbReference type="ARBA" id="ARBA00061387"/>
    </source>
</evidence>